<dbReference type="GO" id="GO:0005576">
    <property type="term" value="C:extracellular region"/>
    <property type="evidence" value="ECO:0007669"/>
    <property type="project" value="UniProtKB-SubCell"/>
</dbReference>
<organism evidence="6 7">
    <name type="scientific">Caenorhabditis bovis</name>
    <dbReference type="NCBI Taxonomy" id="2654633"/>
    <lineage>
        <taxon>Eukaryota</taxon>
        <taxon>Metazoa</taxon>
        <taxon>Ecdysozoa</taxon>
        <taxon>Nematoda</taxon>
        <taxon>Chromadorea</taxon>
        <taxon>Rhabditida</taxon>
        <taxon>Rhabditina</taxon>
        <taxon>Rhabditomorpha</taxon>
        <taxon>Rhabditoidea</taxon>
        <taxon>Rhabditidae</taxon>
        <taxon>Peloderinae</taxon>
        <taxon>Caenorhabditis</taxon>
    </lineage>
</organism>
<dbReference type="AlphaFoldDB" id="A0A8S1EMZ2"/>
<evidence type="ECO:0000256" key="4">
    <source>
        <dbReference type="ARBA" id="ARBA00022729"/>
    </source>
</evidence>
<feature type="chain" id="PRO_5035881147" evidence="5">
    <location>
        <begin position="17"/>
        <end position="138"/>
    </location>
</feature>
<dbReference type="PANTHER" id="PTHR21700:SF3">
    <property type="entry name" value="TRANSTHYRETIN-LIKE PROTEIN 5"/>
    <property type="match status" value="1"/>
</dbReference>
<comment type="subcellular location">
    <subcellularLocation>
        <location evidence="1">Secreted</location>
    </subcellularLocation>
</comment>
<dbReference type="Gene3D" id="2.60.40.3330">
    <property type="match status" value="1"/>
</dbReference>
<evidence type="ECO:0000256" key="5">
    <source>
        <dbReference type="SAM" id="SignalP"/>
    </source>
</evidence>
<reference evidence="6 7" key="1">
    <citation type="submission" date="2020-04" db="EMBL/GenBank/DDBJ databases">
        <authorList>
            <person name="Laetsch R D."/>
            <person name="Stevens L."/>
            <person name="Kumar S."/>
            <person name="Blaxter L. M."/>
        </authorList>
    </citation>
    <scope>NUCLEOTIDE SEQUENCE [LARGE SCALE GENOMIC DNA]</scope>
</reference>
<feature type="signal peptide" evidence="5">
    <location>
        <begin position="1"/>
        <end position="16"/>
    </location>
</feature>
<comment type="similarity">
    <text evidence="2">Belongs to the nematode transthyretin-like family.</text>
</comment>
<dbReference type="EMBL" id="CADEPM010000002">
    <property type="protein sequence ID" value="CAB3399175.1"/>
    <property type="molecule type" value="Genomic_DNA"/>
</dbReference>
<dbReference type="Proteomes" id="UP000494206">
    <property type="component" value="Unassembled WGS sequence"/>
</dbReference>
<dbReference type="InterPro" id="IPR001534">
    <property type="entry name" value="Transthyretin-like"/>
</dbReference>
<dbReference type="OrthoDB" id="5849824at2759"/>
<sequence>MKILLILLVFVDTCAAVGHVQSIAVHGRLMCNMFIAPPTLVKLYDDDFPDFDDILDSVKTNYTGEFYLSGSTVEYLTMDPKLIIYHDCNHFNDACSQELTILIPSSYVTHNISPVKVFEVGTIQLAGKYLEQTVDCIH</sequence>
<evidence type="ECO:0000313" key="7">
    <source>
        <dbReference type="Proteomes" id="UP000494206"/>
    </source>
</evidence>
<dbReference type="PANTHER" id="PTHR21700">
    <property type="entry name" value="TRANSTHYRETIN-LIKE FAMILY PROTEIN-RELATED"/>
    <property type="match status" value="1"/>
</dbReference>
<gene>
    <name evidence="6" type="ORF">CBOVIS_LOCUS2341</name>
</gene>
<accession>A0A8S1EMZ2</accession>
<dbReference type="Pfam" id="PF01060">
    <property type="entry name" value="TTR-52"/>
    <property type="match status" value="1"/>
</dbReference>
<evidence type="ECO:0000256" key="2">
    <source>
        <dbReference type="ARBA" id="ARBA00010112"/>
    </source>
</evidence>
<dbReference type="GO" id="GO:0009986">
    <property type="term" value="C:cell surface"/>
    <property type="evidence" value="ECO:0007669"/>
    <property type="project" value="InterPro"/>
</dbReference>
<comment type="caution">
    <text evidence="6">The sequence shown here is derived from an EMBL/GenBank/DDBJ whole genome shotgun (WGS) entry which is preliminary data.</text>
</comment>
<keyword evidence="4 5" id="KW-0732">Signal</keyword>
<evidence type="ECO:0000256" key="1">
    <source>
        <dbReference type="ARBA" id="ARBA00004613"/>
    </source>
</evidence>
<keyword evidence="3" id="KW-0964">Secreted</keyword>
<keyword evidence="7" id="KW-1185">Reference proteome</keyword>
<dbReference type="InterPro" id="IPR038479">
    <property type="entry name" value="Transthyretin-like_sf"/>
</dbReference>
<name>A0A8S1EMZ2_9PELO</name>
<evidence type="ECO:0000256" key="3">
    <source>
        <dbReference type="ARBA" id="ARBA00022525"/>
    </source>
</evidence>
<evidence type="ECO:0000313" key="6">
    <source>
        <dbReference type="EMBL" id="CAB3399175.1"/>
    </source>
</evidence>
<proteinExistence type="inferred from homology"/>
<protein>
    <submittedName>
        <fullName evidence="6">Uncharacterized protein</fullName>
    </submittedName>
</protein>